<keyword evidence="2" id="KW-0808">Transferase</keyword>
<dbReference type="PANTHER" id="PTHR11746">
    <property type="entry name" value="O-METHYLTRANSFERASE"/>
    <property type="match status" value="1"/>
</dbReference>
<dbReference type="PIRSF" id="PIRSF005739">
    <property type="entry name" value="O-mtase"/>
    <property type="match status" value="1"/>
</dbReference>
<evidence type="ECO:0000256" key="2">
    <source>
        <dbReference type="ARBA" id="ARBA00022679"/>
    </source>
</evidence>
<dbReference type="SUPFAM" id="SSF53335">
    <property type="entry name" value="S-adenosyl-L-methionine-dependent methyltransferases"/>
    <property type="match status" value="1"/>
</dbReference>
<feature type="domain" description="O-methyltransferase C-terminal" evidence="5">
    <location>
        <begin position="141"/>
        <end position="354"/>
    </location>
</feature>
<accession>A0A872TM15</accession>
<proteinExistence type="predicted"/>
<dbReference type="InterPro" id="IPR036388">
    <property type="entry name" value="WH-like_DNA-bd_sf"/>
</dbReference>
<dbReference type="GO" id="GO:0008171">
    <property type="term" value="F:O-methyltransferase activity"/>
    <property type="evidence" value="ECO:0007669"/>
    <property type="project" value="InterPro"/>
</dbReference>
<evidence type="ECO:0000256" key="4">
    <source>
        <dbReference type="PIRSR" id="PIRSR005739-1"/>
    </source>
</evidence>
<organism evidence="7">
    <name type="scientific">Morus alba</name>
    <name type="common">White mulberry</name>
    <dbReference type="NCBI Taxonomy" id="3498"/>
    <lineage>
        <taxon>Eukaryota</taxon>
        <taxon>Viridiplantae</taxon>
        <taxon>Streptophyta</taxon>
        <taxon>Embryophyta</taxon>
        <taxon>Tracheophyta</taxon>
        <taxon>Spermatophyta</taxon>
        <taxon>Magnoliopsida</taxon>
        <taxon>eudicotyledons</taxon>
        <taxon>Gunneridae</taxon>
        <taxon>Pentapetalae</taxon>
        <taxon>rosids</taxon>
        <taxon>fabids</taxon>
        <taxon>Rosales</taxon>
        <taxon>Moraceae</taxon>
        <taxon>Moreae</taxon>
        <taxon>Morus</taxon>
    </lineage>
</organism>
<dbReference type="AlphaFoldDB" id="A0A872TM15"/>
<evidence type="ECO:0000313" key="7">
    <source>
        <dbReference type="EMBL" id="QOX59230.1"/>
    </source>
</evidence>
<evidence type="ECO:0000256" key="3">
    <source>
        <dbReference type="ARBA" id="ARBA00022691"/>
    </source>
</evidence>
<dbReference type="InterPro" id="IPR016461">
    <property type="entry name" value="COMT-like"/>
</dbReference>
<dbReference type="Pfam" id="PF00891">
    <property type="entry name" value="Methyltransf_2"/>
    <property type="match status" value="1"/>
</dbReference>
<evidence type="ECO:0000259" key="5">
    <source>
        <dbReference type="Pfam" id="PF00891"/>
    </source>
</evidence>
<protein>
    <submittedName>
        <fullName evidence="7">ASMT9</fullName>
    </submittedName>
</protein>
<dbReference type="Gene3D" id="1.10.10.10">
    <property type="entry name" value="Winged helix-like DNA-binding domain superfamily/Winged helix DNA-binding domain"/>
    <property type="match status" value="1"/>
</dbReference>
<dbReference type="InterPro" id="IPR036390">
    <property type="entry name" value="WH_DNA-bd_sf"/>
</dbReference>
<dbReference type="Pfam" id="PF08100">
    <property type="entry name" value="Dimerisation"/>
    <property type="match status" value="1"/>
</dbReference>
<evidence type="ECO:0000259" key="6">
    <source>
        <dbReference type="Pfam" id="PF08100"/>
    </source>
</evidence>
<keyword evidence="3" id="KW-0949">S-adenosyl-L-methionine</keyword>
<dbReference type="EMBL" id="MN937268">
    <property type="protein sequence ID" value="QOX59230.1"/>
    <property type="molecule type" value="Genomic_DNA"/>
</dbReference>
<dbReference type="CDD" id="cd02440">
    <property type="entry name" value="AdoMet_MTases"/>
    <property type="match status" value="1"/>
</dbReference>
<dbReference type="GO" id="GO:0046983">
    <property type="term" value="F:protein dimerization activity"/>
    <property type="evidence" value="ECO:0007669"/>
    <property type="project" value="InterPro"/>
</dbReference>
<dbReference type="PROSITE" id="PS51683">
    <property type="entry name" value="SAM_OMT_II"/>
    <property type="match status" value="1"/>
</dbReference>
<evidence type="ECO:0000256" key="1">
    <source>
        <dbReference type="ARBA" id="ARBA00022603"/>
    </source>
</evidence>
<keyword evidence="1" id="KW-0489">Methyltransferase</keyword>
<dbReference type="InterPro" id="IPR012967">
    <property type="entry name" value="COMT_dimerisation"/>
</dbReference>
<sequence length="373" mass="41753">MSSSDELIMSSNELVEAHSLLWHSGLDYMKSMSLKCAIELDIANVIHKHGQPIPFSKLVDSLKIPPSKANFLYRIMRILVHYGFFTAQKVNGDKTQEEKGEEEAYSLTNASRLLLTDEPALIMNMKALSLFFLLPAVVNSWHSWSTWLKNSDDDKTLFETAEGKTWWEYASQEPGLNHLFNDAMANDSKLTAKIILEECKEVFEGLKNLVDVGGGTGTMAKAIVNAFPHIKCTVLDLPHVVANVQETSTDNLNFIGGDMFSEQIPPADAILLKNVLHDWTDEACVTILKRCSEAVLSNGNKGKIILIEIVVETQKTTDKETTELQLLNDVFFMGLSAKERTLLEWENLFSAAGISHYKIIHTFGIRSVIEVYP</sequence>
<feature type="domain" description="O-methyltransferase dimerisation" evidence="6">
    <location>
        <begin position="27"/>
        <end position="117"/>
    </location>
</feature>
<dbReference type="InterPro" id="IPR001077">
    <property type="entry name" value="COMT_C"/>
</dbReference>
<name>A0A872TM15_MORAL</name>
<dbReference type="GO" id="GO:0009717">
    <property type="term" value="P:isoflavonoid biosynthetic process"/>
    <property type="evidence" value="ECO:0007669"/>
    <property type="project" value="UniProtKB-ARBA"/>
</dbReference>
<reference evidence="7" key="1">
    <citation type="submission" date="2020-01" db="EMBL/GenBank/DDBJ databases">
        <authorList>
            <person name="Zheng S."/>
        </authorList>
    </citation>
    <scope>NUCLEOTIDE SEQUENCE</scope>
</reference>
<dbReference type="SUPFAM" id="SSF46785">
    <property type="entry name" value="Winged helix' DNA-binding domain"/>
    <property type="match status" value="1"/>
</dbReference>
<dbReference type="GO" id="GO:0032259">
    <property type="term" value="P:methylation"/>
    <property type="evidence" value="ECO:0007669"/>
    <property type="project" value="UniProtKB-KW"/>
</dbReference>
<feature type="active site" description="Proton acceptor" evidence="4">
    <location>
        <position position="277"/>
    </location>
</feature>
<dbReference type="GO" id="GO:0008757">
    <property type="term" value="F:S-adenosylmethionine-dependent methyltransferase activity"/>
    <property type="evidence" value="ECO:0007669"/>
    <property type="project" value="UniProtKB-ARBA"/>
</dbReference>
<dbReference type="InterPro" id="IPR029063">
    <property type="entry name" value="SAM-dependent_MTases_sf"/>
</dbReference>
<dbReference type="Gene3D" id="3.40.50.150">
    <property type="entry name" value="Vaccinia Virus protein VP39"/>
    <property type="match status" value="1"/>
</dbReference>
<dbReference type="FunFam" id="3.40.50.150:FF:000057">
    <property type="entry name" value="O-methyltransferase ZRP4"/>
    <property type="match status" value="1"/>
</dbReference>
<dbReference type="FunFam" id="1.10.10.10:FF:000213">
    <property type="entry name" value="Coniferyl alcohol 9-O-methyltransferase"/>
    <property type="match status" value="1"/>
</dbReference>